<dbReference type="PANTHER" id="PTHR34136:SF1">
    <property type="entry name" value="UDP-N-ACETYL-D-MANNOSAMINURONIC ACID TRANSFERASE"/>
    <property type="match status" value="1"/>
</dbReference>
<evidence type="ECO:0000313" key="3">
    <source>
        <dbReference type="EMBL" id="EGJ30950.1"/>
    </source>
</evidence>
<dbReference type="AlphaFoldDB" id="F4XX65"/>
<sequence>MQKPMFETAEQFPVLGLPVHLLDNYSHYLDDRLTKGLGSHVVTLNAEMAIQGERNPELAAVIKQAELVIPDGAGIIFYLRLHGKKKQRCPGIELAQSLLVKAGQYGESCPVFFYGAAPDVVQKTARVWQKRVPKLAIAGISHGYLSAEAEEELKLTLKQQQPKIILVGLGVPRQEFWIAQNRHLCPQSTWIGVGGSFDIWSGAKTRAPAWFRNNNLEWLYRLYQEPHRWRRMMVLPQFALKALAQRIMVFPQFALKALGQRLA</sequence>
<keyword evidence="4" id="KW-1185">Reference proteome</keyword>
<dbReference type="GO" id="GO:0047244">
    <property type="term" value="F:N-acetylglucosaminyldiphosphoundecaprenol N-acetyl-beta-D-mannosaminyltransferase activity"/>
    <property type="evidence" value="ECO:0007669"/>
    <property type="project" value="UniProtKB-EC"/>
</dbReference>
<dbReference type="CDD" id="cd06533">
    <property type="entry name" value="Glyco_transf_WecG_TagA"/>
    <property type="match status" value="1"/>
</dbReference>
<accession>F4XX65</accession>
<proteinExistence type="predicted"/>
<reference evidence="4" key="1">
    <citation type="journal article" date="2011" name="Proc. Natl. Acad. Sci. U.S.A.">
        <title>Genomic insights into the physiology and ecology of the marine filamentous cyanobacterium Lyngbya majuscula.</title>
        <authorList>
            <person name="Jones A.C."/>
            <person name="Monroe E.A."/>
            <person name="Podell S."/>
            <person name="Hess W.R."/>
            <person name="Klages S."/>
            <person name="Esquenazi E."/>
            <person name="Niessen S."/>
            <person name="Hoover H."/>
            <person name="Rothmann M."/>
            <person name="Lasken R.S."/>
            <person name="Yates J.R.III."/>
            <person name="Reinhardt R."/>
            <person name="Kube M."/>
            <person name="Burkart M.D."/>
            <person name="Allen E.E."/>
            <person name="Dorrestein P.C."/>
            <person name="Gerwick W.H."/>
            <person name="Gerwick L."/>
        </authorList>
    </citation>
    <scope>NUCLEOTIDE SEQUENCE [LARGE SCALE GENOMIC DNA]</scope>
    <source>
        <strain evidence="4">3L</strain>
    </source>
</reference>
<keyword evidence="1 3" id="KW-0328">Glycosyltransferase</keyword>
<dbReference type="eggNOG" id="COG1922">
    <property type="taxonomic scope" value="Bacteria"/>
</dbReference>
<dbReference type="NCBIfam" id="TIGR00696">
    <property type="entry name" value="wecG_tagA_cpsF"/>
    <property type="match status" value="1"/>
</dbReference>
<dbReference type="PANTHER" id="PTHR34136">
    <property type="match status" value="1"/>
</dbReference>
<keyword evidence="2 3" id="KW-0808">Transferase</keyword>
<dbReference type="Proteomes" id="UP000003959">
    <property type="component" value="Unassembled WGS sequence"/>
</dbReference>
<evidence type="ECO:0000313" key="4">
    <source>
        <dbReference type="Proteomes" id="UP000003959"/>
    </source>
</evidence>
<dbReference type="EC" id="2.4.1.187" evidence="3"/>
<gene>
    <name evidence="3" type="ORF">LYNGBM3L_45290</name>
</gene>
<dbReference type="InterPro" id="IPR004629">
    <property type="entry name" value="WecG_TagA_CpsF"/>
</dbReference>
<dbReference type="HOGENOM" id="CLU_063203_3_1_3"/>
<evidence type="ECO:0000256" key="1">
    <source>
        <dbReference type="ARBA" id="ARBA00022676"/>
    </source>
</evidence>
<protein>
    <submittedName>
        <fullName evidence="3">N-acetylmannosaminyltransferase</fullName>
        <ecNumber evidence="3">2.4.1.187</ecNumber>
    </submittedName>
</protein>
<name>F4XX65_9CYAN</name>
<organism evidence="3 4">
    <name type="scientific">Moorena producens 3L</name>
    <dbReference type="NCBI Taxonomy" id="489825"/>
    <lineage>
        <taxon>Bacteria</taxon>
        <taxon>Bacillati</taxon>
        <taxon>Cyanobacteriota</taxon>
        <taxon>Cyanophyceae</taxon>
        <taxon>Coleofasciculales</taxon>
        <taxon>Coleofasciculaceae</taxon>
        <taxon>Moorena</taxon>
    </lineage>
</organism>
<dbReference type="EMBL" id="GL890945">
    <property type="protein sequence ID" value="EGJ30950.1"/>
    <property type="molecule type" value="Genomic_DNA"/>
</dbReference>
<dbReference type="Pfam" id="PF03808">
    <property type="entry name" value="Glyco_tran_WecG"/>
    <property type="match status" value="1"/>
</dbReference>
<evidence type="ECO:0000256" key="2">
    <source>
        <dbReference type="ARBA" id="ARBA00022679"/>
    </source>
</evidence>